<dbReference type="PRINTS" id="PR00364">
    <property type="entry name" value="DISEASERSIST"/>
</dbReference>
<reference evidence="8" key="1">
    <citation type="journal article" date="2021" name="Curr. Microbiol.">
        <title>Complete genome of nocamycin-producing strain Saccharothrix syringae NRRL B-16468 reveals the biosynthetic potential for secondary metabolites.</title>
        <authorList>
            <person name="Mo X."/>
            <person name="Yang S."/>
        </authorList>
    </citation>
    <scope>NUCLEOTIDE SEQUENCE [LARGE SCALE GENOMIC DNA]</scope>
    <source>
        <strain evidence="8">ATCC 51364 / DSM 43886 / JCM 6844 / KCTC 9398 / NBRC 14523 / NRRL B-16468 / INA 2240</strain>
    </source>
</reference>
<dbReference type="SUPFAM" id="SSF52540">
    <property type="entry name" value="P-loop containing nucleoside triphosphate hydrolases"/>
    <property type="match status" value="1"/>
</dbReference>
<name>A0A5Q0H7F5_SACSY</name>
<dbReference type="InterPro" id="IPR001867">
    <property type="entry name" value="OmpR/PhoB-type_DNA-bd"/>
</dbReference>
<comment type="similarity">
    <text evidence="1">Belongs to the AfsR/DnrI/RedD regulatory family.</text>
</comment>
<dbReference type="GO" id="GO:0006355">
    <property type="term" value="P:regulation of DNA-templated transcription"/>
    <property type="evidence" value="ECO:0007669"/>
    <property type="project" value="InterPro"/>
</dbReference>
<dbReference type="InterPro" id="IPR051677">
    <property type="entry name" value="AfsR-DnrI-RedD_regulator"/>
</dbReference>
<dbReference type="Gene3D" id="1.25.40.10">
    <property type="entry name" value="Tetratricopeptide repeat domain"/>
    <property type="match status" value="2"/>
</dbReference>
<sequence>MAVEIRLLGEVTAHVGGRPVDLGPARQRCVLAALAVDAGRVVPVERLVERVWGAAGPRRGSTALHSHVSRLRRALAGAADVVRRSGGYALLVDRPDAVDVHRFRALAARTGDVDALTGALALWRGEPLAGLTGPWVEAERDRLRQERLAAEHDLVDARLAAGQGAELVAELAARAAEHPLDERVAGQYLLALHRAGRTADALAHYRRHSARLADRLGIDPGAPLRELHQRLLAADPALAGAPARPARRVPRQLPAAPVHFTGRDAELAALTAAVDRGGAVVISAIAGAGGIGKTWLALHWAHRNLHRFPDGQLFVDLRGFSPDSEPMDPAVAVRGFLDTLGVEPGRVPVGLRDRVDLFRRLLAGRRVLVVLDNAADAAQVAPLLPADDSCTVVTTSRNRLSDLVTGHGARHLPLDVLSEDEAATLLTARLGDARVRAEPGAVAELVRLCGGFPLALGIVAARGRTEPHLPLAALAAELRELGLDALDDDPTAGLPTVLSWSRRALDAAHARAFALLGIAPGPDVGLPTAANLLGLPAERTGALLRGLEDASLLTRDARGRYRMHDLVRRYAADTARHGLTGAERDAALRRAVDFLVRTAVTADRLLAPYRTPIHLDDLVPGTRPEPLADQGAALAWLTAEHPSLLAAQRLAAERGWHRRVWQVAWALQTFHIRRAHLQDGVATWRAALTAAEHLDDPGARIGAHRSLGVFCANTGAHDEAVGHLREAVALAERTGDRAALSHAHHALARAWETRGDDRRALEHAELALGLFRELGNRDFEVDALNSVGWFEARLGEFERARAHCGAALELAREDGDEGMQAASSDSLGYIAHHSGRHAEALEHYGRATALFRANGDTHYLADCLDRLGRPHVVLGQRERARAVWREALELYLAQHREEDAERVRRQLAELGG</sequence>
<dbReference type="InterPro" id="IPR036388">
    <property type="entry name" value="WH-like_DNA-bd_sf"/>
</dbReference>
<dbReference type="EMBL" id="CP034550">
    <property type="protein sequence ID" value="QFZ21632.1"/>
    <property type="molecule type" value="Genomic_DNA"/>
</dbReference>
<dbReference type="GO" id="GO:0043531">
    <property type="term" value="F:ADP binding"/>
    <property type="evidence" value="ECO:0007669"/>
    <property type="project" value="InterPro"/>
</dbReference>
<gene>
    <name evidence="7" type="ORF">EKG83_33355</name>
</gene>
<dbReference type="Pfam" id="PF00486">
    <property type="entry name" value="Trans_reg_C"/>
    <property type="match status" value="1"/>
</dbReference>
<dbReference type="SUPFAM" id="SSF48452">
    <property type="entry name" value="TPR-like"/>
    <property type="match status" value="2"/>
</dbReference>
<accession>A0A5Q0H7F5</accession>
<evidence type="ECO:0000313" key="8">
    <source>
        <dbReference type="Proteomes" id="UP000325787"/>
    </source>
</evidence>
<keyword evidence="8" id="KW-1185">Reference proteome</keyword>
<dbReference type="Gene3D" id="3.40.50.300">
    <property type="entry name" value="P-loop containing nucleotide triphosphate hydrolases"/>
    <property type="match status" value="1"/>
</dbReference>
<dbReference type="Proteomes" id="UP000325787">
    <property type="component" value="Chromosome"/>
</dbReference>
<dbReference type="InterPro" id="IPR016032">
    <property type="entry name" value="Sig_transdc_resp-reg_C-effctor"/>
</dbReference>
<keyword evidence="3 5" id="KW-0238">DNA-binding</keyword>
<dbReference type="PANTHER" id="PTHR35807:SF1">
    <property type="entry name" value="TRANSCRIPTIONAL REGULATOR REDD"/>
    <property type="match status" value="1"/>
</dbReference>
<evidence type="ECO:0000313" key="7">
    <source>
        <dbReference type="EMBL" id="QFZ21632.1"/>
    </source>
</evidence>
<dbReference type="SMART" id="SM00028">
    <property type="entry name" value="TPR"/>
    <property type="match status" value="5"/>
</dbReference>
<dbReference type="PROSITE" id="PS51755">
    <property type="entry name" value="OMPR_PHOB"/>
    <property type="match status" value="1"/>
</dbReference>
<evidence type="ECO:0000256" key="1">
    <source>
        <dbReference type="ARBA" id="ARBA00005820"/>
    </source>
</evidence>
<feature type="domain" description="OmpR/PhoB-type" evidence="6">
    <location>
        <begin position="1"/>
        <end position="92"/>
    </location>
</feature>
<dbReference type="InterPro" id="IPR005158">
    <property type="entry name" value="BTAD"/>
</dbReference>
<protein>
    <submittedName>
        <fullName evidence="7">Tetratricopeptide repeat protein</fullName>
    </submittedName>
</protein>
<dbReference type="RefSeq" id="WP_153278623.1">
    <property type="nucleotide sequence ID" value="NZ_CP034550.1"/>
</dbReference>
<dbReference type="InterPro" id="IPR011990">
    <property type="entry name" value="TPR-like_helical_dom_sf"/>
</dbReference>
<dbReference type="KEGG" id="ssyi:EKG83_33355"/>
<dbReference type="PANTHER" id="PTHR35807">
    <property type="entry name" value="TRANSCRIPTIONAL REGULATOR REDD-RELATED"/>
    <property type="match status" value="1"/>
</dbReference>
<evidence type="ECO:0000256" key="4">
    <source>
        <dbReference type="ARBA" id="ARBA00023163"/>
    </source>
</evidence>
<dbReference type="Pfam" id="PF03704">
    <property type="entry name" value="BTAD"/>
    <property type="match status" value="1"/>
</dbReference>
<dbReference type="Pfam" id="PF13424">
    <property type="entry name" value="TPR_12"/>
    <property type="match status" value="1"/>
</dbReference>
<keyword evidence="4" id="KW-0804">Transcription</keyword>
<dbReference type="Gene3D" id="1.10.10.10">
    <property type="entry name" value="Winged helix-like DNA-binding domain superfamily/Winged helix DNA-binding domain"/>
    <property type="match status" value="1"/>
</dbReference>
<dbReference type="InterPro" id="IPR019734">
    <property type="entry name" value="TPR_rpt"/>
</dbReference>
<keyword evidence="2" id="KW-0805">Transcription regulation</keyword>
<dbReference type="GO" id="GO:0000160">
    <property type="term" value="P:phosphorelay signal transduction system"/>
    <property type="evidence" value="ECO:0007669"/>
    <property type="project" value="InterPro"/>
</dbReference>
<dbReference type="InterPro" id="IPR027417">
    <property type="entry name" value="P-loop_NTPase"/>
</dbReference>
<evidence type="ECO:0000256" key="5">
    <source>
        <dbReference type="PROSITE-ProRule" id="PRU01091"/>
    </source>
</evidence>
<evidence type="ECO:0000256" key="3">
    <source>
        <dbReference type="ARBA" id="ARBA00023125"/>
    </source>
</evidence>
<dbReference type="SMART" id="SM00862">
    <property type="entry name" value="Trans_reg_C"/>
    <property type="match status" value="1"/>
</dbReference>
<proteinExistence type="inferred from homology"/>
<dbReference type="SMART" id="SM01043">
    <property type="entry name" value="BTAD"/>
    <property type="match status" value="1"/>
</dbReference>
<evidence type="ECO:0000256" key="2">
    <source>
        <dbReference type="ARBA" id="ARBA00023015"/>
    </source>
</evidence>
<feature type="DNA-binding region" description="OmpR/PhoB-type" evidence="5">
    <location>
        <begin position="1"/>
        <end position="92"/>
    </location>
</feature>
<dbReference type="CDD" id="cd15831">
    <property type="entry name" value="BTAD"/>
    <property type="match status" value="1"/>
</dbReference>
<dbReference type="GO" id="GO:0003677">
    <property type="term" value="F:DNA binding"/>
    <property type="evidence" value="ECO:0007669"/>
    <property type="project" value="UniProtKB-UniRule"/>
</dbReference>
<organism evidence="7 8">
    <name type="scientific">Saccharothrix syringae</name>
    <name type="common">Nocardiopsis syringae</name>
    <dbReference type="NCBI Taxonomy" id="103733"/>
    <lineage>
        <taxon>Bacteria</taxon>
        <taxon>Bacillati</taxon>
        <taxon>Actinomycetota</taxon>
        <taxon>Actinomycetes</taxon>
        <taxon>Pseudonocardiales</taxon>
        <taxon>Pseudonocardiaceae</taxon>
        <taxon>Saccharothrix</taxon>
    </lineage>
</organism>
<dbReference type="AlphaFoldDB" id="A0A5Q0H7F5"/>
<dbReference type="SUPFAM" id="SSF46894">
    <property type="entry name" value="C-terminal effector domain of the bipartite response regulators"/>
    <property type="match status" value="1"/>
</dbReference>
<evidence type="ECO:0000259" key="6">
    <source>
        <dbReference type="PROSITE" id="PS51755"/>
    </source>
</evidence>